<evidence type="ECO:0008006" key="3">
    <source>
        <dbReference type="Google" id="ProtNLM"/>
    </source>
</evidence>
<dbReference type="AlphaFoldDB" id="A0A0D2A0E0"/>
<evidence type="ECO:0000313" key="1">
    <source>
        <dbReference type="EMBL" id="KIW00083.1"/>
    </source>
</evidence>
<sequence length="264" mass="30111">MKTAEDILYPATQAHFRNCQRVQPISIELIKAGILIATYEYGQAQPGTAYLTITACKNMMKSLGIYPYSLQGAAQSEEFKACWTVALLERQVNSYYLRNSHNKLDRIISLKLGLQFLISDTLPEVPDENDSFAQQIRATLLLDRVLHSMDIPAKKEQYQGLPGIDVICQILLEMVQEHVERVDVVSTARHGDSAPWSVEMVRQATAVLEREKKNVQTHVFKSFLLRQSVRWKIARSFCKMRDMAALSGQDQRSSRPTEAYYRPL</sequence>
<dbReference type="Proteomes" id="UP000053259">
    <property type="component" value="Unassembled WGS sequence"/>
</dbReference>
<organism evidence="1 2">
    <name type="scientific">Verruconis gallopava</name>
    <dbReference type="NCBI Taxonomy" id="253628"/>
    <lineage>
        <taxon>Eukaryota</taxon>
        <taxon>Fungi</taxon>
        <taxon>Dikarya</taxon>
        <taxon>Ascomycota</taxon>
        <taxon>Pezizomycotina</taxon>
        <taxon>Dothideomycetes</taxon>
        <taxon>Pleosporomycetidae</taxon>
        <taxon>Venturiales</taxon>
        <taxon>Sympoventuriaceae</taxon>
        <taxon>Verruconis</taxon>
    </lineage>
</organism>
<dbReference type="EMBL" id="KN847568">
    <property type="protein sequence ID" value="KIW00083.1"/>
    <property type="molecule type" value="Genomic_DNA"/>
</dbReference>
<dbReference type="RefSeq" id="XP_016209952.1">
    <property type="nucleotide sequence ID" value="XM_016362317.1"/>
</dbReference>
<name>A0A0D2A0E0_9PEZI</name>
<dbReference type="CDD" id="cd12148">
    <property type="entry name" value="fungal_TF_MHR"/>
    <property type="match status" value="1"/>
</dbReference>
<dbReference type="GeneID" id="27316398"/>
<gene>
    <name evidence="1" type="ORF">PV09_08425</name>
</gene>
<accession>A0A0D2A0E0</accession>
<dbReference type="InParanoid" id="A0A0D2A0E0"/>
<protein>
    <recommendedName>
        <fullName evidence="3">Transcription factor domain-containing protein</fullName>
    </recommendedName>
</protein>
<proteinExistence type="predicted"/>
<dbReference type="OrthoDB" id="270167at2759"/>
<evidence type="ECO:0000313" key="2">
    <source>
        <dbReference type="Proteomes" id="UP000053259"/>
    </source>
</evidence>
<reference evidence="1 2" key="1">
    <citation type="submission" date="2015-01" db="EMBL/GenBank/DDBJ databases">
        <title>The Genome Sequence of Ochroconis gallopava CBS43764.</title>
        <authorList>
            <consortium name="The Broad Institute Genomics Platform"/>
            <person name="Cuomo C."/>
            <person name="de Hoog S."/>
            <person name="Gorbushina A."/>
            <person name="Stielow B."/>
            <person name="Teixiera M."/>
            <person name="Abouelleil A."/>
            <person name="Chapman S.B."/>
            <person name="Priest M."/>
            <person name="Young S.K."/>
            <person name="Wortman J."/>
            <person name="Nusbaum C."/>
            <person name="Birren B."/>
        </authorList>
    </citation>
    <scope>NUCLEOTIDE SEQUENCE [LARGE SCALE GENOMIC DNA]</scope>
    <source>
        <strain evidence="1 2">CBS 43764</strain>
    </source>
</reference>
<keyword evidence="2" id="KW-1185">Reference proteome</keyword>
<dbReference type="HOGENOM" id="CLU_1054489_0_0_1"/>
<dbReference type="VEuPathDB" id="FungiDB:PV09_08425"/>